<feature type="disulfide bond" evidence="1">
    <location>
        <begin position="80"/>
        <end position="86"/>
    </location>
</feature>
<feature type="disulfide bond" evidence="1">
    <location>
        <begin position="168"/>
        <end position="177"/>
    </location>
</feature>
<dbReference type="FunFam" id="2.60.110.10:FF:000004">
    <property type="entry name" value="THAUMATIN-LIKE PROTEIN 1"/>
    <property type="match status" value="1"/>
</dbReference>
<accession>A0AAD8L2H5</accession>
<dbReference type="InterPro" id="IPR017949">
    <property type="entry name" value="Thaumatin_CS"/>
</dbReference>
<evidence type="ECO:0000313" key="2">
    <source>
        <dbReference type="EMBL" id="KAK1433552.1"/>
    </source>
</evidence>
<dbReference type="InterPro" id="IPR001938">
    <property type="entry name" value="Thaumatin"/>
</dbReference>
<dbReference type="AlphaFoldDB" id="A0AAD8L2H5"/>
<keyword evidence="3" id="KW-1185">Reference proteome</keyword>
<feature type="disulfide bond" evidence="1">
    <location>
        <begin position="178"/>
        <end position="185"/>
    </location>
</feature>
<dbReference type="Gene3D" id="2.60.110.10">
    <property type="entry name" value="Thaumatin"/>
    <property type="match status" value="1"/>
</dbReference>
<proteinExistence type="predicted"/>
<evidence type="ECO:0008006" key="4">
    <source>
        <dbReference type="Google" id="ProtNLM"/>
    </source>
</evidence>
<protein>
    <recommendedName>
        <fullName evidence="4">Thaumatin-like protein</fullName>
    </recommendedName>
</protein>
<reference evidence="2" key="1">
    <citation type="journal article" date="2023" name="bioRxiv">
        <title>Improved chromosome-level genome assembly for marigold (Tagetes erecta).</title>
        <authorList>
            <person name="Jiang F."/>
            <person name="Yuan L."/>
            <person name="Wang S."/>
            <person name="Wang H."/>
            <person name="Xu D."/>
            <person name="Wang A."/>
            <person name="Fan W."/>
        </authorList>
    </citation>
    <scope>NUCLEOTIDE SEQUENCE</scope>
    <source>
        <strain evidence="2">WSJ</strain>
        <tissue evidence="2">Leaf</tissue>
    </source>
</reference>
<dbReference type="Proteomes" id="UP001229421">
    <property type="component" value="Unassembled WGS sequence"/>
</dbReference>
<dbReference type="Pfam" id="PF00314">
    <property type="entry name" value="Thaumatin"/>
    <property type="match status" value="1"/>
</dbReference>
<dbReference type="InterPro" id="IPR037176">
    <property type="entry name" value="Osmotin/thaumatin-like_sf"/>
</dbReference>
<dbReference type="PROSITE" id="PS51367">
    <property type="entry name" value="THAUMATIN_2"/>
    <property type="match status" value="1"/>
</dbReference>
<feature type="disulfide bond" evidence="1">
    <location>
        <begin position="135"/>
        <end position="214"/>
    </location>
</feature>
<dbReference type="SUPFAM" id="SSF49870">
    <property type="entry name" value="Osmotin, thaumatin-like protein"/>
    <property type="match status" value="1"/>
</dbReference>
<feature type="disulfide bond" evidence="1">
    <location>
        <begin position="65"/>
        <end position="75"/>
    </location>
</feature>
<feature type="disulfide bond" evidence="1">
    <location>
        <begin position="140"/>
        <end position="198"/>
    </location>
</feature>
<organism evidence="2 3">
    <name type="scientific">Tagetes erecta</name>
    <name type="common">African marigold</name>
    <dbReference type="NCBI Taxonomy" id="13708"/>
    <lineage>
        <taxon>Eukaryota</taxon>
        <taxon>Viridiplantae</taxon>
        <taxon>Streptophyta</taxon>
        <taxon>Embryophyta</taxon>
        <taxon>Tracheophyta</taxon>
        <taxon>Spermatophyta</taxon>
        <taxon>Magnoliopsida</taxon>
        <taxon>eudicotyledons</taxon>
        <taxon>Gunneridae</taxon>
        <taxon>Pentapetalae</taxon>
        <taxon>asterids</taxon>
        <taxon>campanulids</taxon>
        <taxon>Asterales</taxon>
        <taxon>Asteraceae</taxon>
        <taxon>Asteroideae</taxon>
        <taxon>Heliantheae alliance</taxon>
        <taxon>Tageteae</taxon>
        <taxon>Tagetes</taxon>
    </lineage>
</organism>
<dbReference type="PRINTS" id="PR00347">
    <property type="entry name" value="THAUMATIN"/>
</dbReference>
<gene>
    <name evidence="2" type="ORF">QVD17_10463</name>
</gene>
<evidence type="ECO:0000256" key="1">
    <source>
        <dbReference type="PIRSR" id="PIRSR002703-1"/>
    </source>
</evidence>
<dbReference type="SMART" id="SM00205">
    <property type="entry name" value="THN"/>
    <property type="match status" value="1"/>
</dbReference>
<sequence>MPAGCEVSPTMLKFQNTRTHPVWVGVLSGKTSVVGDGGFKLLPGAIAQFIVPPGWSGHIWARTGCTFDGSGNGNCVTGDCGSGLKCNAGGDPPVTIAEFTIADGLNSDKDIYRVSLVKGYNVGIGIKPIGGTGDCQYAGCISDLNKNCVPVLKVVDSSGMVVACKSECDAFNVPRFCCTGDHGTCAPTPFSMMYKAACPSAYYSYADASSTFTCSRSDFLVTFGP</sequence>
<name>A0AAD8L2H5_TARER</name>
<dbReference type="PROSITE" id="PS00316">
    <property type="entry name" value="THAUMATIN_1"/>
    <property type="match status" value="1"/>
</dbReference>
<dbReference type="EMBL" id="JAUHHV010000002">
    <property type="protein sequence ID" value="KAK1433552.1"/>
    <property type="molecule type" value="Genomic_DNA"/>
</dbReference>
<dbReference type="PIRSF" id="PIRSF002703">
    <property type="entry name" value="Thaumatin"/>
    <property type="match status" value="1"/>
</dbReference>
<feature type="disulfide bond" evidence="1">
    <location>
        <begin position="148"/>
        <end position="164"/>
    </location>
</feature>
<dbReference type="PANTHER" id="PTHR31048">
    <property type="entry name" value="OS03G0233200 PROTEIN"/>
    <property type="match status" value="1"/>
</dbReference>
<comment type="caution">
    <text evidence="2">The sequence shown here is derived from an EMBL/GenBank/DDBJ whole genome shotgun (WGS) entry which is preliminary data.</text>
</comment>
<keyword evidence="1" id="KW-1015">Disulfide bond</keyword>
<evidence type="ECO:0000313" key="3">
    <source>
        <dbReference type="Proteomes" id="UP001229421"/>
    </source>
</evidence>